<feature type="domain" description="PAS" evidence="12">
    <location>
        <begin position="132"/>
        <end position="188"/>
    </location>
</feature>
<feature type="domain" description="PAC" evidence="13">
    <location>
        <begin position="327"/>
        <end position="379"/>
    </location>
</feature>
<feature type="domain" description="Histidine kinase" evidence="10">
    <location>
        <begin position="776"/>
        <end position="998"/>
    </location>
</feature>
<dbReference type="SUPFAM" id="SSF55785">
    <property type="entry name" value="PYP-like sensor domain (PAS domain)"/>
    <property type="match status" value="6"/>
</dbReference>
<dbReference type="SMART" id="SM00086">
    <property type="entry name" value="PAC"/>
    <property type="match status" value="6"/>
</dbReference>
<dbReference type="EC" id="2.7.13.3" evidence="2"/>
<comment type="catalytic activity">
    <reaction evidence="1">
        <text>ATP + protein L-histidine = ADP + protein N-phospho-L-histidine.</text>
        <dbReference type="EC" id="2.7.13.3"/>
    </reaction>
</comment>
<dbReference type="SUPFAM" id="SSF47384">
    <property type="entry name" value="Homodimeric domain of signal transducing histidine kinase"/>
    <property type="match status" value="1"/>
</dbReference>
<dbReference type="SMART" id="SM00387">
    <property type="entry name" value="HATPase_c"/>
    <property type="match status" value="1"/>
</dbReference>
<dbReference type="PRINTS" id="PR00344">
    <property type="entry name" value="BCTRLSENSOR"/>
</dbReference>
<dbReference type="CDD" id="cd16922">
    <property type="entry name" value="HATPase_EvgS-ArcB-TorS-like"/>
    <property type="match status" value="1"/>
</dbReference>
<dbReference type="EMBL" id="MPTB01000024">
    <property type="protein sequence ID" value="OMD45716.1"/>
    <property type="molecule type" value="Genomic_DNA"/>
</dbReference>
<evidence type="ECO:0000259" key="10">
    <source>
        <dbReference type="PROSITE" id="PS50109"/>
    </source>
</evidence>
<dbReference type="InterPro" id="IPR013767">
    <property type="entry name" value="PAS_fold"/>
</dbReference>
<dbReference type="PROSITE" id="PS50112">
    <property type="entry name" value="PAS"/>
    <property type="match status" value="4"/>
</dbReference>
<feature type="domain" description="Response regulatory" evidence="11">
    <location>
        <begin position="1035"/>
        <end position="1150"/>
    </location>
</feature>
<dbReference type="InterPro" id="IPR005467">
    <property type="entry name" value="His_kinase_dom"/>
</dbReference>
<comment type="caution">
    <text evidence="14">The sequence shown here is derived from an EMBL/GenBank/DDBJ whole genome shotgun (WGS) entry which is preliminary data.</text>
</comment>
<dbReference type="InterPro" id="IPR036097">
    <property type="entry name" value="HisK_dim/P_sf"/>
</dbReference>
<evidence type="ECO:0000256" key="9">
    <source>
        <dbReference type="PROSITE-ProRule" id="PRU00169"/>
    </source>
</evidence>
<feature type="domain" description="PAC" evidence="13">
    <location>
        <begin position="202"/>
        <end position="255"/>
    </location>
</feature>
<dbReference type="SUPFAM" id="SSF52172">
    <property type="entry name" value="CheY-like"/>
    <property type="match status" value="1"/>
</dbReference>
<dbReference type="PROSITE" id="PS50109">
    <property type="entry name" value="HIS_KIN"/>
    <property type="match status" value="1"/>
</dbReference>
<evidence type="ECO:0000256" key="6">
    <source>
        <dbReference type="ARBA" id="ARBA00022777"/>
    </source>
</evidence>
<evidence type="ECO:0000259" key="11">
    <source>
        <dbReference type="PROSITE" id="PS50110"/>
    </source>
</evidence>
<dbReference type="InterPro" id="IPR013655">
    <property type="entry name" value="PAS_fold_3"/>
</dbReference>
<sequence length="1155" mass="129649">MSDNLFKYLYLRSSTGFAVVSMKDGTIQLANPALCSMFGYTEAEFMNLRYLDISCTEEKDTADHEQIINLLLQSPGAAVDSENQFTRKNGEVFWVALHLFLTFDEAGGTPLYMIAEMKDITDRKLAEKKILEEHYLYNLISQNTPDLISLADPEGTIHYVSPSIERVLGYSTHEMIGKKRPDYYHEEDALEMTEQGLLYSDNDVFTRRVRHKDGHYLWIESSFQVMRDDKGGVQQVLTVARDITVRKKYEDMLANAQFLARMGSWEWEASSQQLIASKEMRCIFGHTDDCSNHTVYDPLLIKECVEPEDLPKVTEALLDSVKHGTKGGAVFGITAADGTKKFIDAHWEVAQDASGNIRQISGVVQDITAHREMEQQLRESEQNYRLISENSQDFISRNATDGKATYLYASPVCLQMFGYTPEEMVGTEGMEYIHPEDAARVQAYLRSSIKGERLEPVVFRFLCKDGSYIWTETTLRHIDTGAGGDTEIVGITRDISERKQYELKMLESENRYKSLFEYNPSAISAMDLQGRIQSLNASLQHLTGYSCESLLLSNYCDIFDPEELDFVAERFLVAASGVAQTFESRLLHRDGHVVEVSMIYVPIMVDSRVVGVFAITSDITERKRHLEQIEKLSYEHALILNSVSEGIFGMNLEGATVFINPAASAKLGYEAGELAGEIKLPTIEQTWLDGEPYPGGRKPLREWLEDHLTYDEKEGVFWRQDGSSFLVKYRMTPLFDNGVRKGVVVVFRDITEEKAIVRAKESAEQADRAKSEFLAIMSHELRTPMNGIIGMADLLEGTELDEEQQYYTQIITKSGGTLLHILNEVLDFSKIEAGMMTIELQAVDLRQVVSNVTDIFYPRIKEKGLSLNCELDDALPPLVLTDEARLRQILVNLVGNAVKFTEEGEIGIQVKLVSSRDSGECVLKFTVTDTGIGIPLDSQGLLFQSFSQLHPSINRKYGGTGLGLAISKKLVELLGGAIGVESREGEGSEFYFTLHATLPREMTTAGGAAAFPATERRENRSKYKGSSSGVYGPLSILVAEDHPVNLRLLQAYLKKRGYDSDVASNGEMAVEAVLTGQYDLVFMDIQMPLMDGIEATAKIREELGLSPVIIAATAFARKEDKEMCLRAGMQDFISKPIRPEELDRVLREWSAYSRR</sequence>
<dbReference type="Pfam" id="PF02518">
    <property type="entry name" value="HATPase_c"/>
    <property type="match status" value="1"/>
</dbReference>
<dbReference type="InterPro" id="IPR036890">
    <property type="entry name" value="HATPase_C_sf"/>
</dbReference>
<dbReference type="Pfam" id="PF08447">
    <property type="entry name" value="PAS_3"/>
    <property type="match status" value="2"/>
</dbReference>
<keyword evidence="5" id="KW-0547">Nucleotide-binding</keyword>
<dbReference type="PANTHER" id="PTHR45339:SF1">
    <property type="entry name" value="HYBRID SIGNAL TRANSDUCTION HISTIDINE KINASE J"/>
    <property type="match status" value="1"/>
</dbReference>
<feature type="domain" description="PAS" evidence="12">
    <location>
        <begin position="380"/>
        <end position="452"/>
    </location>
</feature>
<reference evidence="14 15" key="1">
    <citation type="submission" date="2016-10" db="EMBL/GenBank/DDBJ databases">
        <title>Paenibacillus species isolates.</title>
        <authorList>
            <person name="Beno S.M."/>
        </authorList>
    </citation>
    <scope>NUCLEOTIDE SEQUENCE [LARGE SCALE GENOMIC DNA]</scope>
    <source>
        <strain evidence="14 15">FSL H7-0744</strain>
    </source>
</reference>
<dbReference type="InterPro" id="IPR011006">
    <property type="entry name" value="CheY-like_superfamily"/>
</dbReference>
<dbReference type="Gene3D" id="3.30.450.20">
    <property type="entry name" value="PAS domain"/>
    <property type="match status" value="6"/>
</dbReference>
<evidence type="ECO:0000256" key="3">
    <source>
        <dbReference type="ARBA" id="ARBA00022553"/>
    </source>
</evidence>
<evidence type="ECO:0000313" key="15">
    <source>
        <dbReference type="Proteomes" id="UP000187412"/>
    </source>
</evidence>
<feature type="domain" description="PAC" evidence="13">
    <location>
        <begin position="452"/>
        <end position="507"/>
    </location>
</feature>
<dbReference type="SUPFAM" id="SSF55874">
    <property type="entry name" value="ATPase domain of HSP90 chaperone/DNA topoisomerase II/histidine kinase"/>
    <property type="match status" value="1"/>
</dbReference>
<dbReference type="InterPro" id="IPR004358">
    <property type="entry name" value="Sig_transdc_His_kin-like_C"/>
</dbReference>
<dbReference type="CDD" id="cd00130">
    <property type="entry name" value="PAS"/>
    <property type="match status" value="5"/>
</dbReference>
<keyword evidence="7" id="KW-0067">ATP-binding</keyword>
<dbReference type="CDD" id="cd00082">
    <property type="entry name" value="HisKA"/>
    <property type="match status" value="1"/>
</dbReference>
<dbReference type="PROSITE" id="PS50110">
    <property type="entry name" value="RESPONSE_REGULATORY"/>
    <property type="match status" value="1"/>
</dbReference>
<dbReference type="Gene3D" id="1.10.287.130">
    <property type="match status" value="1"/>
</dbReference>
<feature type="domain" description="PAS" evidence="12">
    <location>
        <begin position="508"/>
        <end position="585"/>
    </location>
</feature>
<dbReference type="InterPro" id="IPR003661">
    <property type="entry name" value="HisK_dim/P_dom"/>
</dbReference>
<dbReference type="PANTHER" id="PTHR45339">
    <property type="entry name" value="HYBRID SIGNAL TRANSDUCTION HISTIDINE KINASE J"/>
    <property type="match status" value="1"/>
</dbReference>
<protein>
    <recommendedName>
        <fullName evidence="2">histidine kinase</fullName>
        <ecNumber evidence="2">2.7.13.3</ecNumber>
    </recommendedName>
</protein>
<dbReference type="SMART" id="SM00091">
    <property type="entry name" value="PAS"/>
    <property type="match status" value="6"/>
</dbReference>
<dbReference type="SMART" id="SM00388">
    <property type="entry name" value="HisKA"/>
    <property type="match status" value="1"/>
</dbReference>
<dbReference type="Proteomes" id="UP000187412">
    <property type="component" value="Unassembled WGS sequence"/>
</dbReference>
<evidence type="ECO:0000313" key="14">
    <source>
        <dbReference type="EMBL" id="OMD45716.1"/>
    </source>
</evidence>
<dbReference type="InterPro" id="IPR000700">
    <property type="entry name" value="PAS-assoc_C"/>
</dbReference>
<evidence type="ECO:0000256" key="8">
    <source>
        <dbReference type="ARBA" id="ARBA00023012"/>
    </source>
</evidence>
<dbReference type="InterPro" id="IPR035965">
    <property type="entry name" value="PAS-like_dom_sf"/>
</dbReference>
<dbReference type="RefSeq" id="WP_076112271.1">
    <property type="nucleotide sequence ID" value="NZ_MPTB01000024.1"/>
</dbReference>
<evidence type="ECO:0000259" key="13">
    <source>
        <dbReference type="PROSITE" id="PS50113"/>
    </source>
</evidence>
<dbReference type="PROSITE" id="PS50113">
    <property type="entry name" value="PAC"/>
    <property type="match status" value="6"/>
</dbReference>
<name>A0ABX3H5K7_PAEBO</name>
<evidence type="ECO:0000256" key="2">
    <source>
        <dbReference type="ARBA" id="ARBA00012438"/>
    </source>
</evidence>
<dbReference type="Gene3D" id="3.30.565.10">
    <property type="entry name" value="Histidine kinase-like ATPase, C-terminal domain"/>
    <property type="match status" value="1"/>
</dbReference>
<dbReference type="CDD" id="cd17546">
    <property type="entry name" value="REC_hyHK_CKI1_RcsC-like"/>
    <property type="match status" value="1"/>
</dbReference>
<evidence type="ECO:0000256" key="7">
    <source>
        <dbReference type="ARBA" id="ARBA00022840"/>
    </source>
</evidence>
<organism evidence="14 15">
    <name type="scientific">Paenibacillus borealis</name>
    <dbReference type="NCBI Taxonomy" id="160799"/>
    <lineage>
        <taxon>Bacteria</taxon>
        <taxon>Bacillati</taxon>
        <taxon>Bacillota</taxon>
        <taxon>Bacilli</taxon>
        <taxon>Bacillales</taxon>
        <taxon>Paenibacillaceae</taxon>
        <taxon>Paenibacillus</taxon>
    </lineage>
</organism>
<keyword evidence="4" id="KW-0808">Transferase</keyword>
<keyword evidence="6" id="KW-0418">Kinase</keyword>
<keyword evidence="15" id="KW-1185">Reference proteome</keyword>
<dbReference type="InterPro" id="IPR001789">
    <property type="entry name" value="Sig_transdc_resp-reg_receiver"/>
</dbReference>
<gene>
    <name evidence="14" type="ORF">BSK56_18810</name>
</gene>
<dbReference type="Pfam" id="PF00072">
    <property type="entry name" value="Response_reg"/>
    <property type="match status" value="1"/>
</dbReference>
<dbReference type="InterPro" id="IPR003594">
    <property type="entry name" value="HATPase_dom"/>
</dbReference>
<dbReference type="Pfam" id="PF00989">
    <property type="entry name" value="PAS"/>
    <property type="match status" value="1"/>
</dbReference>
<dbReference type="SMART" id="SM00448">
    <property type="entry name" value="REC"/>
    <property type="match status" value="1"/>
</dbReference>
<dbReference type="Gene3D" id="3.40.50.2300">
    <property type="match status" value="1"/>
</dbReference>
<accession>A0ABX3H5K7</accession>
<evidence type="ECO:0000259" key="12">
    <source>
        <dbReference type="PROSITE" id="PS50112"/>
    </source>
</evidence>
<evidence type="ECO:0000256" key="1">
    <source>
        <dbReference type="ARBA" id="ARBA00000085"/>
    </source>
</evidence>
<dbReference type="InterPro" id="IPR001610">
    <property type="entry name" value="PAC"/>
</dbReference>
<keyword evidence="3 9" id="KW-0597">Phosphoprotein</keyword>
<evidence type="ECO:0000256" key="5">
    <source>
        <dbReference type="ARBA" id="ARBA00022741"/>
    </source>
</evidence>
<feature type="modified residue" description="4-aspartylphosphate" evidence="9">
    <location>
        <position position="1084"/>
    </location>
</feature>
<dbReference type="InterPro" id="IPR000014">
    <property type="entry name" value="PAS"/>
</dbReference>
<proteinExistence type="predicted"/>
<dbReference type="Pfam" id="PF13426">
    <property type="entry name" value="PAS_9"/>
    <property type="match status" value="2"/>
</dbReference>
<dbReference type="Pfam" id="PF00512">
    <property type="entry name" value="HisKA"/>
    <property type="match status" value="1"/>
</dbReference>
<dbReference type="NCBIfam" id="TIGR00229">
    <property type="entry name" value="sensory_box"/>
    <property type="match status" value="5"/>
</dbReference>
<feature type="domain" description="PAS" evidence="12">
    <location>
        <begin position="639"/>
        <end position="677"/>
    </location>
</feature>
<feature type="domain" description="PAC" evidence="13">
    <location>
        <begin position="580"/>
        <end position="631"/>
    </location>
</feature>
<keyword evidence="8" id="KW-0902">Two-component regulatory system</keyword>
<feature type="domain" description="PAC" evidence="13">
    <location>
        <begin position="711"/>
        <end position="762"/>
    </location>
</feature>
<evidence type="ECO:0000256" key="4">
    <source>
        <dbReference type="ARBA" id="ARBA00022679"/>
    </source>
</evidence>
<feature type="domain" description="PAC" evidence="13">
    <location>
        <begin position="79"/>
        <end position="132"/>
    </location>
</feature>